<reference evidence="1" key="1">
    <citation type="journal article" date="2007" name="PLoS ONE">
        <title>The first genome sequence of an elite grapevine cultivar (Pinot noir Vitis vinifera L.): coping with a highly heterozygous genome.</title>
        <authorList>
            <person name="Velasco R."/>
            <person name="Zharkikh A."/>
            <person name="Troggio M."/>
            <person name="Cartwright D.A."/>
            <person name="Cestaro A."/>
            <person name="Pruss D."/>
            <person name="Pindo M."/>
            <person name="FitzGerald L.M."/>
            <person name="Vezzulli S."/>
            <person name="Reid J."/>
            <person name="Malacarne G."/>
            <person name="Iliev D."/>
            <person name="Coppola G."/>
            <person name="Wardell B."/>
            <person name="Micheletti D."/>
            <person name="Macalma T."/>
            <person name="Facci M."/>
            <person name="Mitchell J.T."/>
            <person name="Perazzolli M."/>
            <person name="Eldredge G."/>
            <person name="Gatto P."/>
            <person name="Oyzerski R."/>
            <person name="Moretto M."/>
            <person name="Gutin N."/>
            <person name="Stefanini M."/>
            <person name="Chen Y."/>
            <person name="Segala C."/>
            <person name="Davenport C."/>
            <person name="Dematte L."/>
            <person name="Mraz A."/>
            <person name="Battilana J."/>
            <person name="Stormo K."/>
            <person name="Costa F."/>
            <person name="Tao Q."/>
            <person name="Si-Ammour A."/>
            <person name="Harkins T."/>
            <person name="Lackey A."/>
            <person name="Perbost C."/>
            <person name="Taillon B."/>
            <person name="Stella A."/>
            <person name="Solovyev V."/>
            <person name="Fawcett J.A."/>
            <person name="Sterck L."/>
            <person name="Vandepoele K."/>
            <person name="Grando S.M."/>
            <person name="Toppo S."/>
            <person name="Moser C."/>
            <person name="Lanchbury J."/>
            <person name="Bogden R."/>
            <person name="Skolnick M."/>
            <person name="Sgaramella V."/>
            <person name="Bhatnagar S.K."/>
            <person name="Fontana P."/>
            <person name="Gutin A."/>
            <person name="Van de Peer Y."/>
            <person name="Salamini F."/>
            <person name="Viola R."/>
        </authorList>
    </citation>
    <scope>NUCLEOTIDE SEQUENCE</scope>
</reference>
<evidence type="ECO:0008006" key="2">
    <source>
        <dbReference type="Google" id="ProtNLM"/>
    </source>
</evidence>
<accession>A5ASB4</accession>
<name>A5ASB4_VITVI</name>
<organism evidence="1">
    <name type="scientific">Vitis vinifera</name>
    <name type="common">Grape</name>
    <dbReference type="NCBI Taxonomy" id="29760"/>
    <lineage>
        <taxon>Eukaryota</taxon>
        <taxon>Viridiplantae</taxon>
        <taxon>Streptophyta</taxon>
        <taxon>Embryophyta</taxon>
        <taxon>Tracheophyta</taxon>
        <taxon>Spermatophyta</taxon>
        <taxon>Magnoliopsida</taxon>
        <taxon>eudicotyledons</taxon>
        <taxon>Gunneridae</taxon>
        <taxon>Pentapetalae</taxon>
        <taxon>rosids</taxon>
        <taxon>Vitales</taxon>
        <taxon>Vitaceae</taxon>
        <taxon>Viteae</taxon>
        <taxon>Vitis</taxon>
    </lineage>
</organism>
<sequence length="105" mass="11806">MKNAFLNGKLEEEVYLSLPPGFEEDKKGKMILIKSHGYSQGHIGRTKHVEVDRHFIIEKLEKGVISIKYIPIDQQVVDILIKGLPGPAFNFLTSKLGLIDIYGQA</sequence>
<dbReference type="EMBL" id="AM433714">
    <property type="protein sequence ID" value="CAN60523.1"/>
    <property type="molecule type" value="Genomic_DNA"/>
</dbReference>
<dbReference type="AlphaFoldDB" id="A5ASB4"/>
<gene>
    <name evidence="1" type="ORF">VITISV_010158</name>
</gene>
<protein>
    <recommendedName>
        <fullName evidence="2">Copia protein</fullName>
    </recommendedName>
</protein>
<evidence type="ECO:0000313" key="1">
    <source>
        <dbReference type="EMBL" id="CAN60523.1"/>
    </source>
</evidence>
<proteinExistence type="predicted"/>